<accession>A0A151Z503</accession>
<proteinExistence type="predicted"/>
<evidence type="ECO:0000313" key="2">
    <source>
        <dbReference type="Proteomes" id="UP000076078"/>
    </source>
</evidence>
<dbReference type="Proteomes" id="UP000076078">
    <property type="component" value="Unassembled WGS sequence"/>
</dbReference>
<dbReference type="InterPro" id="IPR040328">
    <property type="entry name" value="DDB_G0279899-like"/>
</dbReference>
<organism evidence="1 2">
    <name type="scientific">Tieghemostelium lacteum</name>
    <name type="common">Slime mold</name>
    <name type="synonym">Dictyostelium lacteum</name>
    <dbReference type="NCBI Taxonomy" id="361077"/>
    <lineage>
        <taxon>Eukaryota</taxon>
        <taxon>Amoebozoa</taxon>
        <taxon>Evosea</taxon>
        <taxon>Eumycetozoa</taxon>
        <taxon>Dictyostelia</taxon>
        <taxon>Dictyosteliales</taxon>
        <taxon>Raperosteliaceae</taxon>
        <taxon>Tieghemostelium</taxon>
    </lineage>
</organism>
<keyword evidence="2" id="KW-1185">Reference proteome</keyword>
<dbReference type="AlphaFoldDB" id="A0A151Z503"/>
<comment type="caution">
    <text evidence="1">The sequence shown here is derived from an EMBL/GenBank/DDBJ whole genome shotgun (WGS) entry which is preliminary data.</text>
</comment>
<dbReference type="PANTHER" id="PTHR31768:SF3">
    <property type="entry name" value="B BOX-TYPE DOMAIN-CONTAINING PROTEIN-RELATED"/>
    <property type="match status" value="1"/>
</dbReference>
<gene>
    <name evidence="1" type="ORF">DLAC_10264</name>
</gene>
<reference evidence="1 2" key="1">
    <citation type="submission" date="2015-12" db="EMBL/GenBank/DDBJ databases">
        <title>Dictyostelia acquired genes for synthesis and detection of signals that induce cell-type specialization by lateral gene transfer from prokaryotes.</title>
        <authorList>
            <person name="Gloeckner G."/>
            <person name="Schaap P."/>
        </authorList>
    </citation>
    <scope>NUCLEOTIDE SEQUENCE [LARGE SCALE GENOMIC DNA]</scope>
    <source>
        <strain evidence="1 2">TK</strain>
    </source>
</reference>
<dbReference type="EMBL" id="LODT01000042">
    <property type="protein sequence ID" value="KYQ89040.1"/>
    <property type="molecule type" value="Genomic_DNA"/>
</dbReference>
<name>A0A151Z503_TIELA</name>
<sequence length="501" mass="59017">MQDEGEKVTECADGYHLKPISLYCDNNCKTTVCTKCAYKHKHHELFDFEDVYCAKLNKSKEYLATIQQQINNKTQQKILNEEVYKIEVQLHHETQLDIINKHFKELHDQLHFKELELKRELKSYFDDNTESFIESTSKLDYQIQKFEQFLSLHQQLIDSSIVDVDGSDGCQTRQEDQQQQIEFLENFNQVLREIEKRDGLDFLKFKAKLNSMESEIQTMKLVQMNPRNVYLYNFLNNHELERVDIINNTSESLKNTSKVTENNSYCINDVLFEDKLYHMVNGKYYTLTVKPFCVPKFENGDFYFQKNYVRRSAVFDEAKEIVYYCVGFIDKVKKGIDIYSIDINTMGKKLILSLNDNVFIDKIYGGLDKTKETLYVVQSDTQTLQTRIDIVNLVTKQSKCEIVLADEHCAASLLDEINEKIYIVTAKGVFGLIVYDIKTSKVTKLADPPLALDNLKFKYFKLHLNNNIITFQYQYTDPDYLFKYRIYDDKWDKVKIIKIVK</sequence>
<dbReference type="PANTHER" id="PTHR31768">
    <property type="entry name" value="B BOX-TYPE DOMAIN-CONTAINING PROTEIN"/>
    <property type="match status" value="1"/>
</dbReference>
<evidence type="ECO:0008006" key="3">
    <source>
        <dbReference type="Google" id="ProtNLM"/>
    </source>
</evidence>
<evidence type="ECO:0000313" key="1">
    <source>
        <dbReference type="EMBL" id="KYQ89040.1"/>
    </source>
</evidence>
<protein>
    <recommendedName>
        <fullName evidence="3">B box-type domain-containing protein</fullName>
    </recommendedName>
</protein>
<dbReference type="InParanoid" id="A0A151Z503"/>